<feature type="domain" description="PBP" evidence="3">
    <location>
        <begin position="67"/>
        <end position="294"/>
    </location>
</feature>
<feature type="chain" id="PRO_5038692499" evidence="2">
    <location>
        <begin position="22"/>
        <end position="321"/>
    </location>
</feature>
<keyword evidence="2" id="KW-0732">Signal</keyword>
<dbReference type="SUPFAM" id="SSF53850">
    <property type="entry name" value="Periplasmic binding protein-like II"/>
    <property type="match status" value="1"/>
</dbReference>
<feature type="signal peptide" evidence="2">
    <location>
        <begin position="1"/>
        <end position="21"/>
    </location>
</feature>
<evidence type="ECO:0000256" key="2">
    <source>
        <dbReference type="SAM" id="SignalP"/>
    </source>
</evidence>
<dbReference type="AlphaFoldDB" id="A0A949JUM5"/>
<dbReference type="PANTHER" id="PTHR37945">
    <property type="entry name" value="EXTRACELLULAR TUNGSTATE BINDING PROTEIN"/>
    <property type="match status" value="1"/>
</dbReference>
<feature type="compositionally biased region" description="Basic and acidic residues" evidence="1">
    <location>
        <begin position="55"/>
        <end position="69"/>
    </location>
</feature>
<protein>
    <submittedName>
        <fullName evidence="4">Substrate-binding domain-containing protein</fullName>
    </submittedName>
</protein>
<dbReference type="Gene3D" id="3.40.190.10">
    <property type="entry name" value="Periplasmic binding protein-like II"/>
    <property type="match status" value="2"/>
</dbReference>
<dbReference type="InterPro" id="IPR024370">
    <property type="entry name" value="PBP_domain"/>
</dbReference>
<evidence type="ECO:0000313" key="4">
    <source>
        <dbReference type="EMBL" id="MBU9735440.1"/>
    </source>
</evidence>
<evidence type="ECO:0000256" key="1">
    <source>
        <dbReference type="SAM" id="MobiDB-lite"/>
    </source>
</evidence>
<feature type="region of interest" description="Disordered" evidence="1">
    <location>
        <begin position="27"/>
        <end position="69"/>
    </location>
</feature>
<dbReference type="RefSeq" id="WP_238720537.1">
    <property type="nucleotide sequence ID" value="NZ_JAHQCW010000003.1"/>
</dbReference>
<comment type="caution">
    <text evidence="4">The sequence shown here is derived from an EMBL/GenBank/DDBJ whole genome shotgun (WGS) entry which is preliminary data.</text>
</comment>
<name>A0A949JUM5_9FIRM</name>
<dbReference type="PROSITE" id="PS51257">
    <property type="entry name" value="PROKAR_LIPOPROTEIN"/>
    <property type="match status" value="1"/>
</dbReference>
<dbReference type="EMBL" id="JAHQCW010000003">
    <property type="protein sequence ID" value="MBU9735440.1"/>
    <property type="molecule type" value="Genomic_DNA"/>
</dbReference>
<sequence length="321" mass="34522">MKKTRKILSLILGLLIIAAAAAGCGKKEELPAGPAEPAAVEMPEAPPAEPAAPVESEKPAEPEQTPAEEKGVLLMATTTSTDDTGLLDYLKPIFLADTGWDLQWDAVGTGEALKMGENGDVAVVLVHAKASEEEFIAGGYGVERFPVMYNDFIVAGPAQPIAHTDNIEAVFSRIIKEQLPFVSRGDDSGTDKKEKQIWKKLALDPAQDPEYVESGQGMGATLTMADEMKAYCLTDRGTYLKMKKDATVPLELEIVCEGDANLLNQYGVIAVNPDKYPDINNVGANDFIDWICSEKVQQLIGEFGVEEYGQALFVPNAGTDS</sequence>
<keyword evidence="5" id="KW-1185">Reference proteome</keyword>
<feature type="compositionally biased region" description="Low complexity" evidence="1">
    <location>
        <begin position="31"/>
        <end position="43"/>
    </location>
</feature>
<dbReference type="PANTHER" id="PTHR37945:SF1">
    <property type="entry name" value="EXTRACELLULAR TUNGSTATE BINDING PROTEIN"/>
    <property type="match status" value="1"/>
</dbReference>
<reference evidence="4" key="1">
    <citation type="submission" date="2021-06" db="EMBL/GenBank/DDBJ databases">
        <title>Description of novel taxa of the family Lachnospiraceae.</title>
        <authorList>
            <person name="Chaplin A.V."/>
            <person name="Sokolova S.R."/>
            <person name="Pikina A.P."/>
            <person name="Korzhanova M."/>
            <person name="Belova V."/>
            <person name="Korostin D."/>
            <person name="Efimov B.A."/>
        </authorList>
    </citation>
    <scope>NUCLEOTIDE SEQUENCE</scope>
    <source>
        <strain evidence="4">ASD5720</strain>
    </source>
</reference>
<dbReference type="InterPro" id="IPR052738">
    <property type="entry name" value="ABC-Tungstate_binding"/>
</dbReference>
<evidence type="ECO:0000259" key="3">
    <source>
        <dbReference type="Pfam" id="PF12849"/>
    </source>
</evidence>
<proteinExistence type="predicted"/>
<gene>
    <name evidence="4" type="ORF">KTH89_02760</name>
</gene>
<accession>A0A949JUM5</accession>
<dbReference type="Pfam" id="PF12849">
    <property type="entry name" value="PBP_like_2"/>
    <property type="match status" value="1"/>
</dbReference>
<organism evidence="4 5">
    <name type="scientific">Diplocloster agilis</name>
    <dbReference type="NCBI Taxonomy" id="2850323"/>
    <lineage>
        <taxon>Bacteria</taxon>
        <taxon>Bacillati</taxon>
        <taxon>Bacillota</taxon>
        <taxon>Clostridia</taxon>
        <taxon>Lachnospirales</taxon>
        <taxon>Lachnospiraceae</taxon>
        <taxon>Diplocloster</taxon>
    </lineage>
</organism>
<evidence type="ECO:0000313" key="5">
    <source>
        <dbReference type="Proteomes" id="UP000712157"/>
    </source>
</evidence>
<dbReference type="Proteomes" id="UP000712157">
    <property type="component" value="Unassembled WGS sequence"/>
</dbReference>